<dbReference type="Gene3D" id="1.10.510.10">
    <property type="entry name" value="Transferase(Phosphotransferase) domain 1"/>
    <property type="match status" value="1"/>
</dbReference>
<evidence type="ECO:0000259" key="6">
    <source>
        <dbReference type="PROSITE" id="PS50011"/>
    </source>
</evidence>
<dbReference type="GO" id="GO:0004674">
    <property type="term" value="F:protein serine/threonine kinase activity"/>
    <property type="evidence" value="ECO:0007669"/>
    <property type="project" value="UniProtKB-EC"/>
</dbReference>
<dbReference type="AlphaFoldDB" id="A0A839F331"/>
<evidence type="ECO:0000313" key="8">
    <source>
        <dbReference type="Proteomes" id="UP000550401"/>
    </source>
</evidence>
<dbReference type="InterPro" id="IPR011009">
    <property type="entry name" value="Kinase-like_dom_sf"/>
</dbReference>
<dbReference type="RefSeq" id="WP_182531299.1">
    <property type="nucleotide sequence ID" value="NZ_JACGXL010000003.1"/>
</dbReference>
<keyword evidence="2 5" id="KW-0547">Nucleotide-binding</keyword>
<dbReference type="CDD" id="cd14014">
    <property type="entry name" value="STKc_PknB_like"/>
    <property type="match status" value="1"/>
</dbReference>
<feature type="binding site" evidence="5">
    <location>
        <position position="114"/>
    </location>
    <ligand>
        <name>ATP</name>
        <dbReference type="ChEBI" id="CHEBI:30616"/>
    </ligand>
</feature>
<organism evidence="7 8">
    <name type="scientific">Dokdonella fugitiva</name>
    <dbReference type="NCBI Taxonomy" id="328517"/>
    <lineage>
        <taxon>Bacteria</taxon>
        <taxon>Pseudomonadati</taxon>
        <taxon>Pseudomonadota</taxon>
        <taxon>Gammaproteobacteria</taxon>
        <taxon>Lysobacterales</taxon>
        <taxon>Rhodanobacteraceae</taxon>
        <taxon>Dokdonella</taxon>
    </lineage>
</organism>
<dbReference type="InterPro" id="IPR000719">
    <property type="entry name" value="Prot_kinase_dom"/>
</dbReference>
<dbReference type="InterPro" id="IPR008271">
    <property type="entry name" value="Ser/Thr_kinase_AS"/>
</dbReference>
<dbReference type="PROSITE" id="PS00108">
    <property type="entry name" value="PROTEIN_KINASE_ST"/>
    <property type="match status" value="1"/>
</dbReference>
<dbReference type="SMART" id="SM00028">
    <property type="entry name" value="TPR"/>
    <property type="match status" value="4"/>
</dbReference>
<gene>
    <name evidence="7" type="ORF">FHW12_002473</name>
</gene>
<protein>
    <submittedName>
        <fullName evidence="7">Serine/threonine-protein kinase</fullName>
        <ecNumber evidence="7">2.7.11.1</ecNumber>
    </submittedName>
</protein>
<dbReference type="PANTHER" id="PTHR43289">
    <property type="entry name" value="MITOGEN-ACTIVATED PROTEIN KINASE KINASE KINASE 20-RELATED"/>
    <property type="match status" value="1"/>
</dbReference>
<dbReference type="InterPro" id="IPR019734">
    <property type="entry name" value="TPR_rpt"/>
</dbReference>
<keyword evidence="1 7" id="KW-0808">Transferase</keyword>
<dbReference type="EMBL" id="JACGXL010000003">
    <property type="protein sequence ID" value="MBA8888249.1"/>
    <property type="molecule type" value="Genomic_DNA"/>
</dbReference>
<dbReference type="SUPFAM" id="SSF56112">
    <property type="entry name" value="Protein kinase-like (PK-like)"/>
    <property type="match status" value="1"/>
</dbReference>
<proteinExistence type="predicted"/>
<evidence type="ECO:0000256" key="4">
    <source>
        <dbReference type="ARBA" id="ARBA00022840"/>
    </source>
</evidence>
<evidence type="ECO:0000313" key="7">
    <source>
        <dbReference type="EMBL" id="MBA8888249.1"/>
    </source>
</evidence>
<evidence type="ECO:0000256" key="1">
    <source>
        <dbReference type="ARBA" id="ARBA00022679"/>
    </source>
</evidence>
<comment type="caution">
    <text evidence="7">The sequence shown here is derived from an EMBL/GenBank/DDBJ whole genome shotgun (WGS) entry which is preliminary data.</text>
</comment>
<dbReference type="PROSITE" id="PS50011">
    <property type="entry name" value="PROTEIN_KINASE_DOM"/>
    <property type="match status" value="1"/>
</dbReference>
<name>A0A839F331_9GAMM</name>
<dbReference type="EC" id="2.7.11.1" evidence="7"/>
<dbReference type="Pfam" id="PF13424">
    <property type="entry name" value="TPR_12"/>
    <property type="match status" value="2"/>
</dbReference>
<dbReference type="InterPro" id="IPR011990">
    <property type="entry name" value="TPR-like_helical_dom_sf"/>
</dbReference>
<reference evidence="7 8" key="1">
    <citation type="submission" date="2020-07" db="EMBL/GenBank/DDBJ databases">
        <title>Genomic Encyclopedia of Type Strains, Phase IV (KMG-V): Genome sequencing to study the core and pangenomes of soil and plant-associated prokaryotes.</title>
        <authorList>
            <person name="Whitman W."/>
        </authorList>
    </citation>
    <scope>NUCLEOTIDE SEQUENCE [LARGE SCALE GENOMIC DNA]</scope>
    <source>
        <strain evidence="7 8">RH2WT43</strain>
    </source>
</reference>
<accession>A0A839F331</accession>
<dbReference type="Pfam" id="PF00069">
    <property type="entry name" value="Pkinase"/>
    <property type="match status" value="1"/>
</dbReference>
<dbReference type="SMART" id="SM00220">
    <property type="entry name" value="S_TKc"/>
    <property type="match status" value="1"/>
</dbReference>
<dbReference type="Pfam" id="PF13374">
    <property type="entry name" value="TPR_10"/>
    <property type="match status" value="1"/>
</dbReference>
<keyword evidence="3 7" id="KW-0418">Kinase</keyword>
<evidence type="ECO:0000256" key="3">
    <source>
        <dbReference type="ARBA" id="ARBA00022777"/>
    </source>
</evidence>
<dbReference type="Gene3D" id="1.25.40.10">
    <property type="entry name" value="Tetratricopeptide repeat domain"/>
    <property type="match status" value="3"/>
</dbReference>
<evidence type="ECO:0000256" key="2">
    <source>
        <dbReference type="ARBA" id="ARBA00022741"/>
    </source>
</evidence>
<dbReference type="Proteomes" id="UP000550401">
    <property type="component" value="Unassembled WGS sequence"/>
</dbReference>
<sequence>MHRDWPQVKALFDACLDAAPAARARLLGDDTTVPPAVRAEVEALLAAHAQPAPLDGGAAAWGAPLFAAGIDDVDDPPERIGPYRLVRELGRGGMGVVWLARRDEQGFEQRVALKRVRGGLDGAEARARFRRERGILARLAHDRIARLLDGGVDADGRPWFALEYVEGEPIDRWCDARALPLRARVRLFLDVLDGVAWAHRNLVVHRDLKPANVLVDGDGRVKLLDFGIAKLLEDDDASATATGMLLMTPTYAAPEQVRGEAVSTATDVYALGVLLFELATGLLPYRTPSSTRQAFAQAVLEQEAERPARALQRAGVDAPALAAARGTTPAGLRAALDADFAQILSIALAKAPEQRHASVDALAADLRAWLERRPLLSRPTPRWRRLAQFVRRHRVGFAASTLLLATALAGIGATLWQARIATRNAQTAQAVREFTTGLFAAVDPDQARGRDVSLREVLDLGARRAETGLADQPAVRGALLSDLGAIYTSLGDDARSVVLLEQARDALLARPDRDDDELARAWLRLAEAQFEDGRYDAATTSADAALRLLAAHAPTDPLRIEGELRRVRIDEETDHLDAAGERVERVVAALRADARATPASLSDALATLGNLRRLQARGEEALAAHEEALALARRVDPDDPIVASRLHELAAAEAAVAQPQQAIAHLREAHVLHRRVHGERHPLTLSTEGELAFALANSAQYDESDALFERNIAARRAVFGTDHVEVATPLSNHGVSLYTRHRYAEAARSFGEAWRIWRTAYGPEHSSTRSALTGYGASLFESGDAATAEPLLRQAYEMSRRLDPPRNQESATNTLALLLERTQRLDEAERLLRANVALQAEANHGDVRVYPWTTTLLGRVLRERGDLAGAREQLERCFIAFDTDDYPDGPRTATCLVQLALVREAQHEAATQVRPLLERALTTQEAKLGRDDAETVATRALLARLPLAR</sequence>
<keyword evidence="8" id="KW-1185">Reference proteome</keyword>
<keyword evidence="4 5" id="KW-0067">ATP-binding</keyword>
<dbReference type="PROSITE" id="PS00107">
    <property type="entry name" value="PROTEIN_KINASE_ATP"/>
    <property type="match status" value="1"/>
</dbReference>
<dbReference type="InterPro" id="IPR017441">
    <property type="entry name" value="Protein_kinase_ATP_BS"/>
</dbReference>
<feature type="domain" description="Protein kinase" evidence="6">
    <location>
        <begin position="83"/>
        <end position="370"/>
    </location>
</feature>
<dbReference type="GO" id="GO:0005524">
    <property type="term" value="F:ATP binding"/>
    <property type="evidence" value="ECO:0007669"/>
    <property type="project" value="UniProtKB-UniRule"/>
</dbReference>
<evidence type="ECO:0000256" key="5">
    <source>
        <dbReference type="PROSITE-ProRule" id="PRU10141"/>
    </source>
</evidence>
<dbReference type="SUPFAM" id="SSF48452">
    <property type="entry name" value="TPR-like"/>
    <property type="match status" value="3"/>
</dbReference>
<dbReference type="PANTHER" id="PTHR43289:SF34">
    <property type="entry name" value="SERINE_THREONINE-PROTEIN KINASE YBDM-RELATED"/>
    <property type="match status" value="1"/>
</dbReference>
<dbReference type="Gene3D" id="3.30.200.20">
    <property type="entry name" value="Phosphorylase Kinase, domain 1"/>
    <property type="match status" value="1"/>
</dbReference>